<dbReference type="InterPro" id="IPR046509">
    <property type="entry name" value="DUF6687"/>
</dbReference>
<proteinExistence type="predicted"/>
<accession>A0A238ZIH0</accession>
<evidence type="ECO:0000313" key="2">
    <source>
        <dbReference type="Proteomes" id="UP000198310"/>
    </source>
</evidence>
<evidence type="ECO:0000313" key="1">
    <source>
        <dbReference type="EMBL" id="SNR82798.1"/>
    </source>
</evidence>
<protein>
    <submittedName>
        <fullName evidence="1">Uncharacterized protein</fullName>
    </submittedName>
</protein>
<gene>
    <name evidence="1" type="ORF">SAMN06269173_10849</name>
</gene>
<dbReference type="Proteomes" id="UP000198310">
    <property type="component" value="Unassembled WGS sequence"/>
</dbReference>
<dbReference type="AlphaFoldDB" id="A0A238ZIH0"/>
<dbReference type="EMBL" id="FZNS01000008">
    <property type="protein sequence ID" value="SNR82798.1"/>
    <property type="molecule type" value="Genomic_DNA"/>
</dbReference>
<reference evidence="2" key="1">
    <citation type="submission" date="2017-06" db="EMBL/GenBank/DDBJ databases">
        <authorList>
            <person name="Varghese N."/>
            <person name="Submissions S."/>
        </authorList>
    </citation>
    <scope>NUCLEOTIDE SEQUENCE [LARGE SCALE GENOMIC DNA]</scope>
    <source>
        <strain evidence="2">DSM 28041</strain>
    </source>
</reference>
<organism evidence="1 2">
    <name type="scientific">Hymenobacter mucosus</name>
    <dbReference type="NCBI Taxonomy" id="1411120"/>
    <lineage>
        <taxon>Bacteria</taxon>
        <taxon>Pseudomonadati</taxon>
        <taxon>Bacteroidota</taxon>
        <taxon>Cytophagia</taxon>
        <taxon>Cytophagales</taxon>
        <taxon>Hymenobacteraceae</taxon>
        <taxon>Hymenobacter</taxon>
    </lineage>
</organism>
<dbReference type="Pfam" id="PF20392">
    <property type="entry name" value="DUF6687"/>
    <property type="match status" value="1"/>
</dbReference>
<keyword evidence="2" id="KW-1185">Reference proteome</keyword>
<name>A0A238ZIH0_9BACT</name>
<sequence length="370" mass="41883">MLVYNVLPKVGVLHISFLKTFVPFRQLRQQPTIVVDSTGLGATLTLAHWRGAATPEALRDDTSAGSALRALHAPHTPGLEAWAVTANHFDVDGFVGVWALLHPQAAVQYEELLRLVATLGDFRELDWQHPLADQALKLVCWLNAEEKVRFYEPFGAPARRRREDEASAEKFEWFLPRFQAVLEDPEVGQASWEPEYLRVRQALEVVHSPATIRTSYPAIGLVVVRTPEPLPYYALFGPTAGADMVLSIYDGQRYEFEYKYTTWIDLESRPTLPRLPLDTLAACLNELEQGSRRWTFDGITDTGPLLRLGGKGLTKAQRYADPDQRPIYSSSISPQQVEDEVVRFFESRYATITPRRYWSWAEIRAAGTPE</sequence>